<dbReference type="AlphaFoldDB" id="A0AA88CT61"/>
<evidence type="ECO:0000313" key="4">
    <source>
        <dbReference type="Proteomes" id="UP001187192"/>
    </source>
</evidence>
<reference evidence="3" key="1">
    <citation type="submission" date="2023-07" db="EMBL/GenBank/DDBJ databases">
        <title>draft genome sequence of fig (Ficus carica).</title>
        <authorList>
            <person name="Takahashi T."/>
            <person name="Nishimura K."/>
        </authorList>
    </citation>
    <scope>NUCLEOTIDE SEQUENCE</scope>
</reference>
<dbReference type="InterPro" id="IPR029479">
    <property type="entry name" value="Nitroreductase"/>
</dbReference>
<organism evidence="3 4">
    <name type="scientific">Ficus carica</name>
    <name type="common">Common fig</name>
    <dbReference type="NCBI Taxonomy" id="3494"/>
    <lineage>
        <taxon>Eukaryota</taxon>
        <taxon>Viridiplantae</taxon>
        <taxon>Streptophyta</taxon>
        <taxon>Embryophyta</taxon>
        <taxon>Tracheophyta</taxon>
        <taxon>Spermatophyta</taxon>
        <taxon>Magnoliopsida</taxon>
        <taxon>eudicotyledons</taxon>
        <taxon>Gunneridae</taxon>
        <taxon>Pentapetalae</taxon>
        <taxon>rosids</taxon>
        <taxon>fabids</taxon>
        <taxon>Rosales</taxon>
        <taxon>Moraceae</taxon>
        <taxon>Ficeae</taxon>
        <taxon>Ficus</taxon>
    </lineage>
</organism>
<dbReference type="GO" id="GO:0016491">
    <property type="term" value="F:oxidoreductase activity"/>
    <property type="evidence" value="ECO:0007669"/>
    <property type="project" value="InterPro"/>
</dbReference>
<dbReference type="Gene3D" id="3.40.109.10">
    <property type="entry name" value="NADH Oxidase"/>
    <property type="match status" value="2"/>
</dbReference>
<dbReference type="PANTHER" id="PTHR42741:SF3">
    <property type="entry name" value="NITROREDUCTASE FAMILY PROTEIN"/>
    <property type="match status" value="1"/>
</dbReference>
<dbReference type="SUPFAM" id="SSF55469">
    <property type="entry name" value="FMN-dependent nitroreductase-like"/>
    <property type="match status" value="2"/>
</dbReference>
<dbReference type="InterPro" id="IPR000415">
    <property type="entry name" value="Nitroreductase-like"/>
</dbReference>
<accession>A0AA88CT61</accession>
<dbReference type="Proteomes" id="UP001187192">
    <property type="component" value="Unassembled WGS sequence"/>
</dbReference>
<dbReference type="CDD" id="cd02142">
    <property type="entry name" value="McbC_SagB-like_oxidoreductase"/>
    <property type="match status" value="2"/>
</dbReference>
<sequence length="642" mass="71873">MPPLPLLHPSTSPRLHTLPLSLSSSPFSLFPARTSISAMSLSSSSSPSPSPSPSTSTKSDRHESLLQVLKYHNQTKHAFTKYARGPHGLDWANQPNPFRRYLSAPLLPLLHFPTPDQSPAAINGRPQAPLYHSLFLSLPPPTPLSKPALSQFLYDSLALSAWKSAGFSTWSLRVNPSSGNLHPTEAYVVSPPIESVSNSGFVAHYAPKEHGLEIRAEIPARFFAEFFPENTFLVGLSSIFWREAWKYGERAFRYCNHDVGHAIGAVAMSAAALGWDVKILDGFGYEELKKLMGLDKFAEFRIPLQPVIGKIPQIEFEHPDCVLAVFPSGINEFDVNYEELSKAVSEFSNLEWKGTPNSLSKEHVCWDIIYRTAEVVKKPVDLDNKDRFFVDPFRSSRLFSESAYKGFTVREIVRKRRSAVDMDGVTVMERDTFYQILLHCLPSGSGSEEGQKRPLALPFRALPWDAEVHAALFVHRVDGLPQALYFLVRNEEHFGELKKSMRPGFKWSKPEGCPDELPLYELDRGDYRHLSQRLSCHQDIASDGCFSLGMVAHFEPVLRDKRWMYPRLFWETGVLGQVLYLEAHAVGVSATGIGCYFDDPVHEVLGIKGSNFQSLYHFTVGGPVLDKRIMSLPAYPGPGIDA</sequence>
<evidence type="ECO:0000256" key="1">
    <source>
        <dbReference type="SAM" id="MobiDB-lite"/>
    </source>
</evidence>
<feature type="region of interest" description="Disordered" evidence="1">
    <location>
        <begin position="40"/>
        <end position="62"/>
    </location>
</feature>
<comment type="caution">
    <text evidence="3">The sequence shown here is derived from an EMBL/GenBank/DDBJ whole genome shotgun (WGS) entry which is preliminary data.</text>
</comment>
<feature type="domain" description="Nitroreductase" evidence="2">
    <location>
        <begin position="173"/>
        <end position="296"/>
    </location>
</feature>
<dbReference type="PANTHER" id="PTHR42741">
    <property type="entry name" value="NITROREDUCTASE FAMILY PROTEIN"/>
    <property type="match status" value="1"/>
</dbReference>
<evidence type="ECO:0000313" key="3">
    <source>
        <dbReference type="EMBL" id="GMN30670.1"/>
    </source>
</evidence>
<feature type="compositionally biased region" description="Low complexity" evidence="1">
    <location>
        <begin position="40"/>
        <end position="57"/>
    </location>
</feature>
<gene>
    <name evidence="3" type="ORF">TIFTF001_002918</name>
</gene>
<dbReference type="EMBL" id="BTGU01000003">
    <property type="protein sequence ID" value="GMN30670.1"/>
    <property type="molecule type" value="Genomic_DNA"/>
</dbReference>
<protein>
    <recommendedName>
        <fullName evidence="2">Nitroreductase domain-containing protein</fullName>
    </recommendedName>
</protein>
<dbReference type="Pfam" id="PF00881">
    <property type="entry name" value="Nitroreductase"/>
    <property type="match status" value="1"/>
</dbReference>
<proteinExistence type="predicted"/>
<name>A0AA88CT61_FICCA</name>
<evidence type="ECO:0000259" key="2">
    <source>
        <dbReference type="Pfam" id="PF00881"/>
    </source>
</evidence>
<keyword evidence="4" id="KW-1185">Reference proteome</keyword>